<proteinExistence type="predicted"/>
<gene>
    <name evidence="5" type="ORF">GCM10009765_64150</name>
</gene>
<evidence type="ECO:0000256" key="1">
    <source>
        <dbReference type="ARBA" id="ARBA00022763"/>
    </source>
</evidence>
<keyword evidence="2" id="KW-0547">Nucleotide-binding</keyword>
<evidence type="ECO:0000313" key="6">
    <source>
        <dbReference type="Proteomes" id="UP001500618"/>
    </source>
</evidence>
<reference evidence="6" key="1">
    <citation type="journal article" date="2019" name="Int. J. Syst. Evol. Microbiol.">
        <title>The Global Catalogue of Microorganisms (GCM) 10K type strain sequencing project: providing services to taxonomists for standard genome sequencing and annotation.</title>
        <authorList>
            <consortium name="The Broad Institute Genomics Platform"/>
            <consortium name="The Broad Institute Genome Sequencing Center for Infectious Disease"/>
            <person name="Wu L."/>
            <person name="Ma J."/>
        </authorList>
    </citation>
    <scope>NUCLEOTIDE SEQUENCE [LARGE SCALE GENOMIC DNA]</scope>
    <source>
        <strain evidence="6">JCM 14718</strain>
    </source>
</reference>
<name>A0ABP4UJM1_9ACTN</name>
<accession>A0ABP4UJM1</accession>
<evidence type="ECO:0000256" key="2">
    <source>
        <dbReference type="ARBA" id="ARBA00022806"/>
    </source>
</evidence>
<dbReference type="InterPro" id="IPR011604">
    <property type="entry name" value="PDDEXK-like_dom_sf"/>
</dbReference>
<dbReference type="InterPro" id="IPR011335">
    <property type="entry name" value="Restrct_endonuc-II-like"/>
</dbReference>
<keyword evidence="2" id="KW-0378">Hydrolase</keyword>
<dbReference type="Gene3D" id="3.90.320.10">
    <property type="match status" value="1"/>
</dbReference>
<sequence>MTYVDRPQLPKGPPWAHNSMGASVHNALRGWFDLPVDQRTQTGIAGLLATGWLTDGFRDREQSEAVRARATDWVKDYVSEIEPSFEPVGLERTVATTTERLAVSGRVDRIDQRGGELVIVDYKTGRGELTSDDTRGSRALALYALAARRTLRRPCSRVELHHLPTGTVHAHEHTEESLARHVRRAEDTAADIVAATAQVSAGADAEAVFAPTPGPMCSWCDWRRHCPQGQAAAPAKASWVAVE</sequence>
<dbReference type="EMBL" id="BAAANY010000031">
    <property type="protein sequence ID" value="GAA1705885.1"/>
    <property type="molecule type" value="Genomic_DNA"/>
</dbReference>
<organism evidence="5 6">
    <name type="scientific">Fodinicola feengrottensis</name>
    <dbReference type="NCBI Taxonomy" id="435914"/>
    <lineage>
        <taxon>Bacteria</taxon>
        <taxon>Bacillati</taxon>
        <taxon>Actinomycetota</taxon>
        <taxon>Actinomycetes</taxon>
        <taxon>Mycobacteriales</taxon>
        <taxon>Fodinicola</taxon>
    </lineage>
</organism>
<dbReference type="Pfam" id="PF12705">
    <property type="entry name" value="PDDEXK_1"/>
    <property type="match status" value="1"/>
</dbReference>
<keyword evidence="3" id="KW-0234">DNA repair</keyword>
<evidence type="ECO:0000259" key="4">
    <source>
        <dbReference type="Pfam" id="PF12705"/>
    </source>
</evidence>
<dbReference type="InterPro" id="IPR038726">
    <property type="entry name" value="PDDEXK_AddAB-type"/>
</dbReference>
<feature type="domain" description="PD-(D/E)XK endonuclease-like" evidence="4">
    <location>
        <begin position="10"/>
        <end position="227"/>
    </location>
</feature>
<evidence type="ECO:0000313" key="5">
    <source>
        <dbReference type="EMBL" id="GAA1705885.1"/>
    </source>
</evidence>
<keyword evidence="2" id="KW-0347">Helicase</keyword>
<evidence type="ECO:0000256" key="3">
    <source>
        <dbReference type="ARBA" id="ARBA00023204"/>
    </source>
</evidence>
<dbReference type="Proteomes" id="UP001500618">
    <property type="component" value="Unassembled WGS sequence"/>
</dbReference>
<keyword evidence="2" id="KW-0067">ATP-binding</keyword>
<protein>
    <submittedName>
        <fullName evidence="5">PD-(D/E)XK nuclease family protein</fullName>
    </submittedName>
</protein>
<comment type="caution">
    <text evidence="5">The sequence shown here is derived from an EMBL/GenBank/DDBJ whole genome shotgun (WGS) entry which is preliminary data.</text>
</comment>
<keyword evidence="1" id="KW-0227">DNA damage</keyword>
<keyword evidence="6" id="KW-1185">Reference proteome</keyword>
<dbReference type="SUPFAM" id="SSF52980">
    <property type="entry name" value="Restriction endonuclease-like"/>
    <property type="match status" value="1"/>
</dbReference>